<dbReference type="SUPFAM" id="SSF52540">
    <property type="entry name" value="P-loop containing nucleoside triphosphate hydrolases"/>
    <property type="match status" value="1"/>
</dbReference>
<name>A0A2W5Q9Q3_RHOSU</name>
<dbReference type="PROSITE" id="PS00211">
    <property type="entry name" value="ABC_TRANSPORTER_1"/>
    <property type="match status" value="1"/>
</dbReference>
<dbReference type="InterPro" id="IPR003439">
    <property type="entry name" value="ABC_transporter-like_ATP-bd"/>
</dbReference>
<dbReference type="SMART" id="SM00382">
    <property type="entry name" value="AAA"/>
    <property type="match status" value="1"/>
</dbReference>
<reference evidence="7 8" key="1">
    <citation type="submission" date="2017-08" db="EMBL/GenBank/DDBJ databases">
        <title>Infants hospitalized years apart are colonized by the same room-sourced microbial strains.</title>
        <authorList>
            <person name="Brooks B."/>
            <person name="Olm M.R."/>
            <person name="Firek B.A."/>
            <person name="Baker R."/>
            <person name="Thomas B.C."/>
            <person name="Morowitz M.J."/>
            <person name="Banfield J.F."/>
        </authorList>
    </citation>
    <scope>NUCLEOTIDE SEQUENCE [LARGE SCALE GENOMIC DNA]</scope>
    <source>
        <strain evidence="7">S2_005_002_R2_34</strain>
    </source>
</reference>
<protein>
    <submittedName>
        <fullName evidence="7">ABC transporter ATP-binding protein</fullName>
    </submittedName>
</protein>
<dbReference type="GO" id="GO:0016887">
    <property type="term" value="F:ATP hydrolysis activity"/>
    <property type="evidence" value="ECO:0007669"/>
    <property type="project" value="InterPro"/>
</dbReference>
<dbReference type="InterPro" id="IPR052156">
    <property type="entry name" value="BCAA_Transport_ATP-bd_LivF"/>
</dbReference>
<feature type="domain" description="ABC transporter" evidence="6">
    <location>
        <begin position="4"/>
        <end position="234"/>
    </location>
</feature>
<organism evidence="7 8">
    <name type="scientific">Rhodovulum sulfidophilum</name>
    <name type="common">Rhodobacter sulfidophilus</name>
    <dbReference type="NCBI Taxonomy" id="35806"/>
    <lineage>
        <taxon>Bacteria</taxon>
        <taxon>Pseudomonadati</taxon>
        <taxon>Pseudomonadota</taxon>
        <taxon>Alphaproteobacteria</taxon>
        <taxon>Rhodobacterales</taxon>
        <taxon>Paracoccaceae</taxon>
        <taxon>Rhodovulum</taxon>
    </lineage>
</organism>
<dbReference type="PANTHER" id="PTHR43820">
    <property type="entry name" value="HIGH-AFFINITY BRANCHED-CHAIN AMINO ACID TRANSPORT ATP-BINDING PROTEIN LIVF"/>
    <property type="match status" value="1"/>
</dbReference>
<proteinExistence type="inferred from homology"/>
<keyword evidence="3" id="KW-0547">Nucleotide-binding</keyword>
<dbReference type="InterPro" id="IPR017871">
    <property type="entry name" value="ABC_transporter-like_CS"/>
</dbReference>
<accession>A0A2W5Q9Q3</accession>
<evidence type="ECO:0000313" key="8">
    <source>
        <dbReference type="Proteomes" id="UP000249185"/>
    </source>
</evidence>
<dbReference type="Pfam" id="PF00005">
    <property type="entry name" value="ABC_tran"/>
    <property type="match status" value="1"/>
</dbReference>
<evidence type="ECO:0000256" key="4">
    <source>
        <dbReference type="ARBA" id="ARBA00022840"/>
    </source>
</evidence>
<keyword evidence="2" id="KW-0813">Transport</keyword>
<dbReference type="PROSITE" id="PS50893">
    <property type="entry name" value="ABC_TRANSPORTER_2"/>
    <property type="match status" value="1"/>
</dbReference>
<evidence type="ECO:0000256" key="3">
    <source>
        <dbReference type="ARBA" id="ARBA00022741"/>
    </source>
</evidence>
<dbReference type="EMBL" id="QFPW01000013">
    <property type="protein sequence ID" value="PZQ48130.1"/>
    <property type="molecule type" value="Genomic_DNA"/>
</dbReference>
<evidence type="ECO:0000313" key="7">
    <source>
        <dbReference type="EMBL" id="PZQ48130.1"/>
    </source>
</evidence>
<keyword evidence="5" id="KW-0029">Amino-acid transport</keyword>
<evidence type="ECO:0000256" key="1">
    <source>
        <dbReference type="ARBA" id="ARBA00005417"/>
    </source>
</evidence>
<dbReference type="GO" id="GO:0015807">
    <property type="term" value="P:L-amino acid transport"/>
    <property type="evidence" value="ECO:0007669"/>
    <property type="project" value="TreeGrafter"/>
</dbReference>
<evidence type="ECO:0000256" key="2">
    <source>
        <dbReference type="ARBA" id="ARBA00022448"/>
    </source>
</evidence>
<sequence>MTTLELRGLRAGYGGGDIVRDVTLSVAPGEVVALVGPNGAGKSTLLKAIAGVARISGGQLTLGGTDLAPLSPFQRAGAGAAFMPQDRNVFRTLTVSENLETSGWGHRDIARRKEEVIALLPTMRAYLHKVAGGLSGGQRQMAALGMTLMSRPAFLLVDEPTAGLSPALVAEMLDVLTELARGTGLGVLIVEQNARAALARADRALVLVDGRVKRAGPAAEIAAEPDFGALFFGEAH</sequence>
<gene>
    <name evidence="7" type="ORF">DI556_15015</name>
</gene>
<dbReference type="Proteomes" id="UP000249185">
    <property type="component" value="Unassembled WGS sequence"/>
</dbReference>
<evidence type="ECO:0000256" key="5">
    <source>
        <dbReference type="ARBA" id="ARBA00022970"/>
    </source>
</evidence>
<comment type="caution">
    <text evidence="7">The sequence shown here is derived from an EMBL/GenBank/DDBJ whole genome shotgun (WGS) entry which is preliminary data.</text>
</comment>
<dbReference type="Gene3D" id="3.40.50.300">
    <property type="entry name" value="P-loop containing nucleotide triphosphate hydrolases"/>
    <property type="match status" value="1"/>
</dbReference>
<keyword evidence="4 7" id="KW-0067">ATP-binding</keyword>
<dbReference type="GO" id="GO:0015658">
    <property type="term" value="F:branched-chain amino acid transmembrane transporter activity"/>
    <property type="evidence" value="ECO:0007669"/>
    <property type="project" value="TreeGrafter"/>
</dbReference>
<evidence type="ECO:0000259" key="6">
    <source>
        <dbReference type="PROSITE" id="PS50893"/>
    </source>
</evidence>
<dbReference type="InterPro" id="IPR003593">
    <property type="entry name" value="AAA+_ATPase"/>
</dbReference>
<dbReference type="AlphaFoldDB" id="A0A2W5Q9Q3"/>
<dbReference type="InterPro" id="IPR027417">
    <property type="entry name" value="P-loop_NTPase"/>
</dbReference>
<comment type="similarity">
    <text evidence="1">Belongs to the ABC transporter superfamily.</text>
</comment>
<dbReference type="PANTHER" id="PTHR43820:SF7">
    <property type="entry name" value="BRANCHED-CHAIN AMINO ACID TRANSPORT ATP-BINDING PROTEIN LIVF-RELATED"/>
    <property type="match status" value="1"/>
</dbReference>
<dbReference type="GO" id="GO:0005524">
    <property type="term" value="F:ATP binding"/>
    <property type="evidence" value="ECO:0007669"/>
    <property type="project" value="UniProtKB-KW"/>
</dbReference>